<evidence type="ECO:0000259" key="1">
    <source>
        <dbReference type="Pfam" id="PF13349"/>
    </source>
</evidence>
<proteinExistence type="predicted"/>
<protein>
    <recommendedName>
        <fullName evidence="1">DUF4097 domain-containing protein</fullName>
    </recommendedName>
</protein>
<dbReference type="Pfam" id="PF13349">
    <property type="entry name" value="DUF4097"/>
    <property type="match status" value="1"/>
</dbReference>
<keyword evidence="3" id="KW-1185">Reference proteome</keyword>
<comment type="caution">
    <text evidence="2">The sequence shown here is derived from an EMBL/GenBank/DDBJ whole genome shotgun (WGS) entry which is preliminary data.</text>
</comment>
<accession>A0A366K8Q4</accession>
<dbReference type="InterPro" id="IPR025164">
    <property type="entry name" value="Toastrack_DUF4097"/>
</dbReference>
<reference evidence="2 3" key="1">
    <citation type="submission" date="2017-10" db="EMBL/GenBank/DDBJ databases">
        <title>Bifidobacterium xylocopum sp. nov. and Bifidobacterium aemilianum sp. nov., from the carpenter bee (Xylocopa violacea) digestive tract.</title>
        <authorList>
            <person name="Alberoni D."/>
            <person name="Baffoni L."/>
            <person name="Di Gioia D."/>
            <person name="Gaggia F."/>
            <person name="Biavati B."/>
        </authorList>
    </citation>
    <scope>NUCLEOTIDE SEQUENCE [LARGE SCALE GENOMIC DNA]</scope>
    <source>
        <strain evidence="2 3">XV10</strain>
    </source>
</reference>
<dbReference type="Proteomes" id="UP000252530">
    <property type="component" value="Unassembled WGS sequence"/>
</dbReference>
<gene>
    <name evidence="2" type="ORF">CRD60_02425</name>
</gene>
<organism evidence="2 3">
    <name type="scientific">Bifidobacterium aemilianum</name>
    <dbReference type="NCBI Taxonomy" id="2493120"/>
    <lineage>
        <taxon>Bacteria</taxon>
        <taxon>Bacillati</taxon>
        <taxon>Actinomycetota</taxon>
        <taxon>Actinomycetes</taxon>
        <taxon>Bifidobacteriales</taxon>
        <taxon>Bifidobacteriaceae</taxon>
        <taxon>Bifidobacterium</taxon>
    </lineage>
</organism>
<dbReference type="AlphaFoldDB" id="A0A366K8Q4"/>
<feature type="domain" description="DUF4097" evidence="1">
    <location>
        <begin position="83"/>
        <end position="200"/>
    </location>
</feature>
<sequence>MQMLDLTQLNKVMELEDINSISTVTGDIQLLVTASAQPGVYLRSCTLGDLIIPGSVSMEQRAPVWQKKARKDRPSLSWLWTNPSLVLALPLRRTLDLLSVRVQSGSAKLSDIKLKELDGEVTDGSLRMQDVSCQDARLSATSSSIESKSLVVSGSCELSASSARISLQESLTATSGYRVHARSGSLSIGTHQLMGSGTLEQEGSPFFSIGSESSRIAIAYTSRG</sequence>
<dbReference type="EMBL" id="PDCG01000002">
    <property type="protein sequence ID" value="RBP98049.1"/>
    <property type="molecule type" value="Genomic_DNA"/>
</dbReference>
<evidence type="ECO:0000313" key="2">
    <source>
        <dbReference type="EMBL" id="RBP98049.1"/>
    </source>
</evidence>
<name>A0A366K8Q4_9BIFI</name>
<dbReference type="OrthoDB" id="9989451at2"/>
<evidence type="ECO:0000313" key="3">
    <source>
        <dbReference type="Proteomes" id="UP000252530"/>
    </source>
</evidence>